<dbReference type="EMBL" id="JACHGJ010000015">
    <property type="protein sequence ID" value="MBB6482675.1"/>
    <property type="molecule type" value="Genomic_DNA"/>
</dbReference>
<dbReference type="RefSeq" id="WP_184748910.1">
    <property type="nucleotide sequence ID" value="NZ_JACHGJ010000015.1"/>
</dbReference>
<dbReference type="Proteomes" id="UP000587760">
    <property type="component" value="Unassembled WGS sequence"/>
</dbReference>
<dbReference type="AlphaFoldDB" id="A0A841RF21"/>
<dbReference type="Pfam" id="PF13380">
    <property type="entry name" value="CoA_binding_2"/>
    <property type="match status" value="1"/>
</dbReference>
<reference evidence="2 3" key="1">
    <citation type="submission" date="2020-08" db="EMBL/GenBank/DDBJ databases">
        <title>Genomic Encyclopedia of Type Strains, Phase IV (KMG-IV): sequencing the most valuable type-strain genomes for metagenomic binning, comparative biology and taxonomic classification.</title>
        <authorList>
            <person name="Goeker M."/>
        </authorList>
    </citation>
    <scope>NUCLEOTIDE SEQUENCE [LARGE SCALE GENOMIC DNA]</scope>
    <source>
        <strain evidence="2 3">DSM 2461</strain>
    </source>
</reference>
<name>A0A841RF21_9SPIO</name>
<dbReference type="SMART" id="SM00881">
    <property type="entry name" value="CoA_binding"/>
    <property type="match status" value="1"/>
</dbReference>
<feature type="domain" description="CoA-binding" evidence="1">
    <location>
        <begin position="12"/>
        <end position="104"/>
    </location>
</feature>
<evidence type="ECO:0000313" key="3">
    <source>
        <dbReference type="Proteomes" id="UP000587760"/>
    </source>
</evidence>
<evidence type="ECO:0000259" key="1">
    <source>
        <dbReference type="SMART" id="SM00881"/>
    </source>
</evidence>
<accession>A0A841RF21</accession>
<proteinExistence type="predicted"/>
<dbReference type="SUPFAM" id="SSF51735">
    <property type="entry name" value="NAD(P)-binding Rossmann-fold domains"/>
    <property type="match status" value="1"/>
</dbReference>
<dbReference type="PANTHER" id="PTHR33303">
    <property type="entry name" value="CYTOPLASMIC PROTEIN-RELATED"/>
    <property type="match status" value="1"/>
</dbReference>
<gene>
    <name evidence="2" type="ORF">HNR50_004380</name>
</gene>
<keyword evidence="3" id="KW-1185">Reference proteome</keyword>
<dbReference type="PANTHER" id="PTHR33303:SF2">
    <property type="entry name" value="COA-BINDING DOMAIN-CONTAINING PROTEIN"/>
    <property type="match status" value="1"/>
</dbReference>
<evidence type="ECO:0000313" key="2">
    <source>
        <dbReference type="EMBL" id="MBB6482675.1"/>
    </source>
</evidence>
<protein>
    <recommendedName>
        <fullName evidence="1">CoA-binding domain-containing protein</fullName>
    </recommendedName>
</protein>
<comment type="caution">
    <text evidence="2">The sequence shown here is derived from an EMBL/GenBank/DDBJ whole genome shotgun (WGS) entry which is preliminary data.</text>
</comment>
<dbReference type="Gene3D" id="3.40.50.720">
    <property type="entry name" value="NAD(P)-binding Rossmann-like Domain"/>
    <property type="match status" value="1"/>
</dbReference>
<sequence>MKKNKRPAIDKFFASKKYAIAGVSRNPHKFGTAIVRELAGKNIDVVGVNPHMTEVEGKPCFAAVSDLPGDVDALITTVKPEVTLSVVQAAYEKGIANLWMQQGSQSDEAIAFAESKGMNVIYKECVMMYCEPVESIHKFHRGMKKLFGGYHK</sequence>
<organism evidence="2 3">
    <name type="scientific">Spirochaeta isovalerica</name>
    <dbReference type="NCBI Taxonomy" id="150"/>
    <lineage>
        <taxon>Bacteria</taxon>
        <taxon>Pseudomonadati</taxon>
        <taxon>Spirochaetota</taxon>
        <taxon>Spirochaetia</taxon>
        <taxon>Spirochaetales</taxon>
        <taxon>Spirochaetaceae</taxon>
        <taxon>Spirochaeta</taxon>
    </lineage>
</organism>
<dbReference type="InterPro" id="IPR003781">
    <property type="entry name" value="CoA-bd"/>
</dbReference>
<dbReference type="InterPro" id="IPR036291">
    <property type="entry name" value="NAD(P)-bd_dom_sf"/>
</dbReference>